<dbReference type="Proteomes" id="UP000000763">
    <property type="component" value="Chromosome 2"/>
</dbReference>
<evidence type="ECO:0000313" key="3">
    <source>
        <dbReference type="EMBL" id="BAD21573.1"/>
    </source>
</evidence>
<evidence type="ECO:0000313" key="4">
    <source>
        <dbReference type="Proteomes" id="UP000000763"/>
    </source>
</evidence>
<protein>
    <submittedName>
        <fullName evidence="3">Uncharacterized protein</fullName>
    </submittedName>
</protein>
<organism evidence="3 4">
    <name type="scientific">Oryza sativa subsp. japonica</name>
    <name type="common">Rice</name>
    <dbReference type="NCBI Taxonomy" id="39947"/>
    <lineage>
        <taxon>Eukaryota</taxon>
        <taxon>Viridiplantae</taxon>
        <taxon>Streptophyta</taxon>
        <taxon>Embryophyta</taxon>
        <taxon>Tracheophyta</taxon>
        <taxon>Spermatophyta</taxon>
        <taxon>Magnoliopsida</taxon>
        <taxon>Liliopsida</taxon>
        <taxon>Poales</taxon>
        <taxon>Poaceae</taxon>
        <taxon>BOP clade</taxon>
        <taxon>Oryzoideae</taxon>
        <taxon>Oryzeae</taxon>
        <taxon>Oryzinae</taxon>
        <taxon>Oryza</taxon>
        <taxon>Oryza sativa</taxon>
    </lineage>
</organism>
<name>Q6K9G2_ORYSJ</name>
<reference evidence="4" key="4">
    <citation type="journal article" date="2008" name="Nucleic Acids Res.">
        <title>The rice annotation project database (RAP-DB): 2008 update.</title>
        <authorList>
            <consortium name="The rice annotation project (RAP)"/>
        </authorList>
    </citation>
    <scope>GENOME REANNOTATION</scope>
    <source>
        <strain evidence="4">cv. Nipponbare</strain>
    </source>
</reference>
<dbReference type="EMBL" id="AP004053">
    <property type="protein sequence ID" value="BAD21533.1"/>
    <property type="molecule type" value="Genomic_DNA"/>
</dbReference>
<evidence type="ECO:0000313" key="2">
    <source>
        <dbReference type="EMBL" id="BAD21533.1"/>
    </source>
</evidence>
<accession>Q6K9G2</accession>
<sequence>MQDERGARGSAGRSPQSAGQAVIIGRSQKRKEGLSWLICHLGADSRSMGVEEGAEAQLLRRVREDVVDSDKRPAWLGGTAGDCAESGWTREAQLQGASVEQCPRVNGGWLMVEQ</sequence>
<gene>
    <name evidence="2" type="ORF">OJ1234_B11.2</name>
    <name evidence="3" type="ORF">OJ1372_D06.27</name>
</gene>
<dbReference type="EMBL" id="AP004059">
    <property type="protein sequence ID" value="BAD21573.1"/>
    <property type="molecule type" value="Genomic_DNA"/>
</dbReference>
<dbReference type="AlphaFoldDB" id="Q6K9G2"/>
<reference evidence="4" key="3">
    <citation type="journal article" date="2005" name="Nature">
        <title>The map-based sequence of the rice genome.</title>
        <authorList>
            <consortium name="International rice genome sequencing project (IRGSP)"/>
            <person name="Matsumoto T."/>
            <person name="Wu J."/>
            <person name="Kanamori H."/>
            <person name="Katayose Y."/>
            <person name="Fujisawa M."/>
            <person name="Namiki N."/>
            <person name="Mizuno H."/>
            <person name="Yamamoto K."/>
            <person name="Antonio B.A."/>
            <person name="Baba T."/>
            <person name="Sakata K."/>
            <person name="Nagamura Y."/>
            <person name="Aoki H."/>
            <person name="Arikawa K."/>
            <person name="Arita K."/>
            <person name="Bito T."/>
            <person name="Chiden Y."/>
            <person name="Fujitsuka N."/>
            <person name="Fukunaka R."/>
            <person name="Hamada M."/>
            <person name="Harada C."/>
            <person name="Hayashi A."/>
            <person name="Hijishita S."/>
            <person name="Honda M."/>
            <person name="Hosokawa S."/>
            <person name="Ichikawa Y."/>
            <person name="Idonuma A."/>
            <person name="Iijima M."/>
            <person name="Ikeda M."/>
            <person name="Ikeno M."/>
            <person name="Ito K."/>
            <person name="Ito S."/>
            <person name="Ito T."/>
            <person name="Ito Y."/>
            <person name="Ito Y."/>
            <person name="Iwabuchi A."/>
            <person name="Kamiya K."/>
            <person name="Karasawa W."/>
            <person name="Kurita K."/>
            <person name="Katagiri S."/>
            <person name="Kikuta A."/>
            <person name="Kobayashi H."/>
            <person name="Kobayashi N."/>
            <person name="Machita K."/>
            <person name="Maehara T."/>
            <person name="Masukawa M."/>
            <person name="Mizubayashi T."/>
            <person name="Mukai Y."/>
            <person name="Nagasaki H."/>
            <person name="Nagata Y."/>
            <person name="Naito S."/>
            <person name="Nakashima M."/>
            <person name="Nakama Y."/>
            <person name="Nakamichi Y."/>
            <person name="Nakamura M."/>
            <person name="Meguro A."/>
            <person name="Negishi M."/>
            <person name="Ohta I."/>
            <person name="Ohta T."/>
            <person name="Okamoto M."/>
            <person name="Ono N."/>
            <person name="Saji S."/>
            <person name="Sakaguchi M."/>
            <person name="Sakai K."/>
            <person name="Shibata M."/>
            <person name="Shimokawa T."/>
            <person name="Song J."/>
            <person name="Takazaki Y."/>
            <person name="Terasawa K."/>
            <person name="Tsugane M."/>
            <person name="Tsuji K."/>
            <person name="Ueda S."/>
            <person name="Waki K."/>
            <person name="Yamagata H."/>
            <person name="Yamamoto M."/>
            <person name="Yamamoto S."/>
            <person name="Yamane H."/>
            <person name="Yoshiki S."/>
            <person name="Yoshihara R."/>
            <person name="Yukawa K."/>
            <person name="Zhong H."/>
            <person name="Yano M."/>
            <person name="Yuan Q."/>
            <person name="Ouyang S."/>
            <person name="Liu J."/>
            <person name="Jones K.M."/>
            <person name="Gansberger K."/>
            <person name="Moffat K."/>
            <person name="Hill J."/>
            <person name="Bera J."/>
            <person name="Fadrosh D."/>
            <person name="Jin S."/>
            <person name="Johri S."/>
            <person name="Kim M."/>
            <person name="Overton L."/>
            <person name="Reardon M."/>
            <person name="Tsitrin T."/>
            <person name="Vuong H."/>
            <person name="Weaver B."/>
            <person name="Ciecko A."/>
            <person name="Tallon L."/>
            <person name="Jackson J."/>
            <person name="Pai G."/>
            <person name="Aken S.V."/>
            <person name="Utterback T."/>
            <person name="Reidmuller S."/>
            <person name="Feldblyum T."/>
            <person name="Hsiao J."/>
            <person name="Zismann V."/>
            <person name="Iobst S."/>
            <person name="de Vazeille A.R."/>
            <person name="Buell C.R."/>
            <person name="Ying K."/>
            <person name="Li Y."/>
            <person name="Lu T."/>
            <person name="Huang Y."/>
            <person name="Zhao Q."/>
            <person name="Feng Q."/>
            <person name="Zhang L."/>
            <person name="Zhu J."/>
            <person name="Weng Q."/>
            <person name="Mu J."/>
            <person name="Lu Y."/>
            <person name="Fan D."/>
            <person name="Liu Y."/>
            <person name="Guan J."/>
            <person name="Zhang Y."/>
            <person name="Yu S."/>
            <person name="Liu X."/>
            <person name="Zhang Y."/>
            <person name="Hong G."/>
            <person name="Han B."/>
            <person name="Choisne N."/>
            <person name="Demange N."/>
            <person name="Orjeda G."/>
            <person name="Samain S."/>
            <person name="Cattolico L."/>
            <person name="Pelletier E."/>
            <person name="Couloux A."/>
            <person name="Segurens B."/>
            <person name="Wincker P."/>
            <person name="D'Hont A."/>
            <person name="Scarpelli C."/>
            <person name="Weissenbach J."/>
            <person name="Salanoubat M."/>
            <person name="Quetier F."/>
            <person name="Yu Y."/>
            <person name="Kim H.R."/>
            <person name="Rambo T."/>
            <person name="Currie J."/>
            <person name="Collura K."/>
            <person name="Luo M."/>
            <person name="Yang T."/>
            <person name="Ammiraju J.S.S."/>
            <person name="Engler F."/>
            <person name="Soderlund C."/>
            <person name="Wing R.A."/>
            <person name="Palmer L.E."/>
            <person name="de la Bastide M."/>
            <person name="Spiegel L."/>
            <person name="Nascimento L."/>
            <person name="Zutavern T."/>
            <person name="O'Shaughnessy A."/>
            <person name="Dike S."/>
            <person name="Dedhia N."/>
            <person name="Preston R."/>
            <person name="Balija V."/>
            <person name="McCombie W.R."/>
            <person name="Chow T."/>
            <person name="Chen H."/>
            <person name="Chung M."/>
            <person name="Chen C."/>
            <person name="Shaw J."/>
            <person name="Wu H."/>
            <person name="Hsiao K."/>
            <person name="Chao Y."/>
            <person name="Chu M."/>
            <person name="Cheng C."/>
            <person name="Hour A."/>
            <person name="Lee P."/>
            <person name="Lin S."/>
            <person name="Lin Y."/>
            <person name="Liou J."/>
            <person name="Liu S."/>
            <person name="Hsing Y."/>
            <person name="Raghuvanshi S."/>
            <person name="Mohanty A."/>
            <person name="Bharti A.K."/>
            <person name="Gaur A."/>
            <person name="Gupta V."/>
            <person name="Kumar D."/>
            <person name="Ravi V."/>
            <person name="Vij S."/>
            <person name="Kapur A."/>
            <person name="Khurana P."/>
            <person name="Khurana P."/>
            <person name="Khurana J.P."/>
            <person name="Tyagi A.K."/>
            <person name="Gaikwad K."/>
            <person name="Singh A."/>
            <person name="Dalal V."/>
            <person name="Srivastava S."/>
            <person name="Dixit A."/>
            <person name="Pal A.K."/>
            <person name="Ghazi I.A."/>
            <person name="Yadav M."/>
            <person name="Pandit A."/>
            <person name="Bhargava A."/>
            <person name="Sureshbabu K."/>
            <person name="Batra K."/>
            <person name="Sharma T.R."/>
            <person name="Mohapatra T."/>
            <person name="Singh N.K."/>
            <person name="Messing J."/>
            <person name="Nelson A.B."/>
            <person name="Fuks G."/>
            <person name="Kavchok S."/>
            <person name="Keizer G."/>
            <person name="Linton E."/>
            <person name="Llaca V."/>
            <person name="Song R."/>
            <person name="Tanyolac B."/>
            <person name="Young S."/>
            <person name="Ho-Il K."/>
            <person name="Hahn J.H."/>
            <person name="Sangsakoo G."/>
            <person name="Vanavichit A."/>
            <person name="de Mattos Luiz.A.T."/>
            <person name="Zimmer P.D."/>
            <person name="Malone G."/>
            <person name="Dellagostin O."/>
            <person name="de Oliveira A.C."/>
            <person name="Bevan M."/>
            <person name="Bancroft I."/>
            <person name="Minx P."/>
            <person name="Cordum H."/>
            <person name="Wilson R."/>
            <person name="Cheng Z."/>
            <person name="Jin W."/>
            <person name="Jiang J."/>
            <person name="Leong S.A."/>
            <person name="Iwama H."/>
            <person name="Gojobori T."/>
            <person name="Itoh T."/>
            <person name="Niimura Y."/>
            <person name="Fujii Y."/>
            <person name="Habara T."/>
            <person name="Sakai H."/>
            <person name="Sato Y."/>
            <person name="Wilson G."/>
            <person name="Kumar K."/>
            <person name="McCouch S."/>
            <person name="Juretic N."/>
            <person name="Hoen D."/>
            <person name="Wright S."/>
            <person name="Bruskiewich R."/>
            <person name="Bureau T."/>
            <person name="Miyao A."/>
            <person name="Hirochika H."/>
            <person name="Nishikawa T."/>
            <person name="Kadowaki K."/>
            <person name="Sugiura M."/>
            <person name="Burr B."/>
            <person name="Sasaki T."/>
        </authorList>
    </citation>
    <scope>NUCLEOTIDE SEQUENCE [LARGE SCALE GENOMIC DNA]</scope>
    <source>
        <strain evidence="4">cv. Nipponbare</strain>
    </source>
</reference>
<reference evidence="2" key="1">
    <citation type="submission" date="2001-08" db="EMBL/GenBank/DDBJ databases">
        <title>Oryza sativa nipponbare(GA3) genomic DNA, chromosome 2, BAC clone:OJ1234_B11.</title>
        <authorList>
            <person name="Sasaki T."/>
            <person name="Matsumoto T."/>
            <person name="Yamamoto K."/>
        </authorList>
    </citation>
    <scope>NUCLEOTIDE SEQUENCE</scope>
</reference>
<proteinExistence type="predicted"/>
<feature type="region of interest" description="Disordered" evidence="1">
    <location>
        <begin position="1"/>
        <end position="21"/>
    </location>
</feature>
<evidence type="ECO:0000256" key="1">
    <source>
        <dbReference type="SAM" id="MobiDB-lite"/>
    </source>
</evidence>
<reference evidence="3" key="2">
    <citation type="submission" date="2001-08" db="EMBL/GenBank/DDBJ databases">
        <title>Oryza sativa nipponbare(GA3) genomic DNA, chromosome 2, BAC clone:OJ1372_D06.</title>
        <authorList>
            <person name="Sasaki T."/>
            <person name="Matsumoto T."/>
            <person name="Yamamoto K."/>
        </authorList>
    </citation>
    <scope>NUCLEOTIDE SEQUENCE</scope>
</reference>